<protein>
    <submittedName>
        <fullName evidence="2">Uncharacterized protein</fullName>
    </submittedName>
</protein>
<proteinExistence type="predicted"/>
<name>A0ABD5SXU6_9EURY</name>
<sequence>MSKDTDRGSGGTIQLSIEDHHEGFLNDNPELNASALFRSKLDDTIEQTGWEPDSDKAIDSSGESVDAGENQSGAATPDGTTDDLKQSNSANETEAETDLGTDEGGATTG</sequence>
<feature type="region of interest" description="Disordered" evidence="1">
    <location>
        <begin position="44"/>
        <end position="109"/>
    </location>
</feature>
<evidence type="ECO:0000313" key="3">
    <source>
        <dbReference type="Proteomes" id="UP001596274"/>
    </source>
</evidence>
<accession>A0ABD5SXU6</accession>
<gene>
    <name evidence="2" type="ORF">ACFQDD_00615</name>
</gene>
<dbReference type="AlphaFoldDB" id="A0ABD5SXU6"/>
<feature type="region of interest" description="Disordered" evidence="1">
    <location>
        <begin position="1"/>
        <end position="28"/>
    </location>
</feature>
<dbReference type="Proteomes" id="UP001596274">
    <property type="component" value="Unassembled WGS sequence"/>
</dbReference>
<keyword evidence="3" id="KW-1185">Reference proteome</keyword>
<dbReference type="EMBL" id="JBHSWT010000012">
    <property type="protein sequence ID" value="MFC6770038.1"/>
    <property type="molecule type" value="Genomic_DNA"/>
</dbReference>
<evidence type="ECO:0000313" key="2">
    <source>
        <dbReference type="EMBL" id="MFC6770038.1"/>
    </source>
</evidence>
<organism evidence="2 3">
    <name type="scientific">Halorubrum pallidum</name>
    <dbReference type="NCBI Taxonomy" id="1526114"/>
    <lineage>
        <taxon>Archaea</taxon>
        <taxon>Methanobacteriati</taxon>
        <taxon>Methanobacteriota</taxon>
        <taxon>Stenosarchaea group</taxon>
        <taxon>Halobacteria</taxon>
        <taxon>Halobacteriales</taxon>
        <taxon>Haloferacaceae</taxon>
        <taxon>Halorubrum</taxon>
    </lineage>
</organism>
<evidence type="ECO:0000256" key="1">
    <source>
        <dbReference type="SAM" id="MobiDB-lite"/>
    </source>
</evidence>
<reference evidence="2 3" key="1">
    <citation type="journal article" date="2019" name="Int. J. Syst. Evol. Microbiol.">
        <title>The Global Catalogue of Microorganisms (GCM) 10K type strain sequencing project: providing services to taxonomists for standard genome sequencing and annotation.</title>
        <authorList>
            <consortium name="The Broad Institute Genomics Platform"/>
            <consortium name="The Broad Institute Genome Sequencing Center for Infectious Disease"/>
            <person name="Wu L."/>
            <person name="Ma J."/>
        </authorList>
    </citation>
    <scope>NUCLEOTIDE SEQUENCE [LARGE SCALE GENOMIC DNA]</scope>
    <source>
        <strain evidence="2 3">PJ61</strain>
    </source>
</reference>
<comment type="caution">
    <text evidence="2">The sequence shown here is derived from an EMBL/GenBank/DDBJ whole genome shotgun (WGS) entry which is preliminary data.</text>
</comment>